<dbReference type="Gene3D" id="1.25.40.10">
    <property type="entry name" value="Tetratricopeptide repeat domain"/>
    <property type="match status" value="3"/>
</dbReference>
<dbReference type="EMBL" id="SLWY01000001">
    <property type="protein sequence ID" value="TCO83812.1"/>
    <property type="molecule type" value="Genomic_DNA"/>
</dbReference>
<evidence type="ECO:0000256" key="2">
    <source>
        <dbReference type="ARBA" id="ARBA00022803"/>
    </source>
</evidence>
<dbReference type="InterPro" id="IPR011990">
    <property type="entry name" value="TPR-like_helical_dom_sf"/>
</dbReference>
<keyword evidence="4" id="KW-0449">Lipoprotein</keyword>
<feature type="chain" id="PRO_5020533592" evidence="3">
    <location>
        <begin position="29"/>
        <end position="739"/>
    </location>
</feature>
<dbReference type="Pfam" id="PF13429">
    <property type="entry name" value="TPR_15"/>
    <property type="match status" value="1"/>
</dbReference>
<evidence type="ECO:0000256" key="3">
    <source>
        <dbReference type="SAM" id="SignalP"/>
    </source>
</evidence>
<evidence type="ECO:0000313" key="4">
    <source>
        <dbReference type="EMBL" id="TCO83812.1"/>
    </source>
</evidence>
<evidence type="ECO:0000313" key="5">
    <source>
        <dbReference type="Proteomes" id="UP000295765"/>
    </source>
</evidence>
<dbReference type="Pfam" id="PF14559">
    <property type="entry name" value="TPR_19"/>
    <property type="match status" value="1"/>
</dbReference>
<dbReference type="Proteomes" id="UP000295765">
    <property type="component" value="Unassembled WGS sequence"/>
</dbReference>
<comment type="caution">
    <text evidence="4">The sequence shown here is derived from an EMBL/GenBank/DDBJ whole genome shotgun (WGS) entry which is preliminary data.</text>
</comment>
<keyword evidence="3" id="KW-0732">Signal</keyword>
<keyword evidence="1" id="KW-0677">Repeat</keyword>
<evidence type="ECO:0000256" key="1">
    <source>
        <dbReference type="ARBA" id="ARBA00022737"/>
    </source>
</evidence>
<feature type="signal peptide" evidence="3">
    <location>
        <begin position="1"/>
        <end position="28"/>
    </location>
</feature>
<dbReference type="PANTHER" id="PTHR45586">
    <property type="entry name" value="TPR REPEAT-CONTAINING PROTEIN PA4667"/>
    <property type="match status" value="1"/>
</dbReference>
<accession>A0A4R2LDV1</accession>
<keyword evidence="2" id="KW-0802">TPR repeat</keyword>
<dbReference type="PANTHER" id="PTHR45586:SF14">
    <property type="entry name" value="TETRATRICOPEPTIDE TPR_2 REPEAT PROTEIN"/>
    <property type="match status" value="1"/>
</dbReference>
<dbReference type="SUPFAM" id="SSF48452">
    <property type="entry name" value="TPR-like"/>
    <property type="match status" value="4"/>
</dbReference>
<dbReference type="InterPro" id="IPR051012">
    <property type="entry name" value="CellSynth/LPSAsmb/PSIAsmb"/>
</dbReference>
<keyword evidence="5" id="KW-1185">Reference proteome</keyword>
<reference evidence="4 5" key="1">
    <citation type="submission" date="2019-03" db="EMBL/GenBank/DDBJ databases">
        <title>Genomic Encyclopedia of Type Strains, Phase IV (KMG-IV): sequencing the most valuable type-strain genomes for metagenomic binning, comparative biology and taxonomic classification.</title>
        <authorList>
            <person name="Goeker M."/>
        </authorList>
    </citation>
    <scope>NUCLEOTIDE SEQUENCE [LARGE SCALE GENOMIC DNA]</scope>
    <source>
        <strain evidence="4 5">DSM 25287</strain>
    </source>
</reference>
<protein>
    <submittedName>
        <fullName evidence="4">Putative PEP-CTERM system TPR-repeat lipoprotein</fullName>
    </submittedName>
</protein>
<organism evidence="4 5">
    <name type="scientific">Plasticicumulans lactativorans</name>
    <dbReference type="NCBI Taxonomy" id="1133106"/>
    <lineage>
        <taxon>Bacteria</taxon>
        <taxon>Pseudomonadati</taxon>
        <taxon>Pseudomonadota</taxon>
        <taxon>Gammaproteobacteria</taxon>
        <taxon>Candidatus Competibacteraceae</taxon>
        <taxon>Plasticicumulans</taxon>
    </lineage>
</organism>
<dbReference type="AlphaFoldDB" id="A0A4R2LDV1"/>
<dbReference type="OrthoDB" id="5959200at2"/>
<name>A0A4R2LDV1_9GAMM</name>
<dbReference type="InterPro" id="IPR019734">
    <property type="entry name" value="TPR_rpt"/>
</dbReference>
<gene>
    <name evidence="4" type="ORF">EV699_101196</name>
</gene>
<sequence>MPPLSNPLRAHLLRCACCLALYAPLAAAAEPAPPLPMVADVSPVRGDGTRALADAAVAAAWAELRQGGPDAGRRYLRDAAAHLAALPEAARNGTATLLLRGAVHCALGEGEAARDALDRYLDRAPDDVAARYLLGRLYLGLGDPRAAIGTLEPALAPGGDAPPLLAALAAAYRAAGDDGAAIEVLARALPRAADDPTALAPPPAAAEPAGEAAVALCEAFAPDLPHARWRELAQQWHARDHAAALATTAALLAEAPDDALLLSWRALALDAAGDAEAALAPLEQAQHVAPALLPPPLRQALIEQRLGRTAAAFGRLQQLLAAHPQDLAVLDTLARALAASGDVAASAQVWEEARRLDPQALAPRLRLVDAYLRLHLAERALAIADEAVARAPTHPGALAALAMSQHASGLPALAKGTLRRMRDAAGDSPDALLQVARYQRYLEAPEEAATTLRDALQQAPERVDVLRAATEALLEAGQLAEAEERARLLQARAPDLVDAPRLLGTVLLQRDRPEEAAEVFETALPRWRESAIVRGAAEGRLRTGRAADAVTLLEGWLAGHPADRPAIETLARAYAQAGDWGRAALALDYLLQQRPDDVALLCRLAEARLNAGAVADARSAAERAVRLAPRDPETLDTLGWVLVRQGQPALGLIHLREARALAAGDAQLAYHLGVALLRLGRAEEARPYLEQAVAAELSPPELEDARTLLAGLGPRGGLLPFGAPAPDTLGVGGAPIGRP</sequence>
<dbReference type="Pfam" id="PF13432">
    <property type="entry name" value="TPR_16"/>
    <property type="match status" value="1"/>
</dbReference>
<dbReference type="RefSeq" id="WP_132538077.1">
    <property type="nucleotide sequence ID" value="NZ_SLWY01000001.1"/>
</dbReference>
<proteinExistence type="predicted"/>
<dbReference type="SMART" id="SM00028">
    <property type="entry name" value="TPR"/>
    <property type="match status" value="11"/>
</dbReference>